<dbReference type="Gene3D" id="2.100.10.50">
    <property type="match status" value="2"/>
</dbReference>
<dbReference type="AlphaFoldDB" id="A0AAW0NTQ2"/>
<name>A0AAW0NTQ2_9GOBI</name>
<reference evidence="3" key="1">
    <citation type="submission" date="2024-04" db="EMBL/GenBank/DDBJ databases">
        <title>Salinicola lusitanus LLJ914,a marine bacterium isolated from the Okinawa Trough.</title>
        <authorList>
            <person name="Li J."/>
        </authorList>
    </citation>
    <scope>NUCLEOTIDE SEQUENCE [LARGE SCALE GENOMIC DNA]</scope>
</reference>
<accession>A0AAW0NTQ2</accession>
<evidence type="ECO:0000313" key="3">
    <source>
        <dbReference type="Proteomes" id="UP001460270"/>
    </source>
</evidence>
<dbReference type="GO" id="GO:0005737">
    <property type="term" value="C:cytoplasm"/>
    <property type="evidence" value="ECO:0007669"/>
    <property type="project" value="UniProtKB-ARBA"/>
</dbReference>
<feature type="domain" description="MABP" evidence="1">
    <location>
        <begin position="2"/>
        <end position="199"/>
    </location>
</feature>
<comment type="caution">
    <text evidence="2">The sequence shown here is derived from an EMBL/GenBank/DDBJ whole genome shotgun (WGS) entry which is preliminary data.</text>
</comment>
<dbReference type="Proteomes" id="UP001460270">
    <property type="component" value="Unassembled WGS sequence"/>
</dbReference>
<protein>
    <recommendedName>
        <fullName evidence="1">MABP domain-containing protein</fullName>
    </recommendedName>
</protein>
<dbReference type="InterPro" id="IPR023341">
    <property type="entry name" value="MABP"/>
</dbReference>
<dbReference type="PROSITE" id="PS51498">
    <property type="entry name" value="MABP"/>
    <property type="match status" value="1"/>
</dbReference>
<keyword evidence="3" id="KW-1185">Reference proteome</keyword>
<proteinExistence type="predicted"/>
<gene>
    <name evidence="2" type="ORF">WMY93_020152</name>
</gene>
<evidence type="ECO:0000313" key="2">
    <source>
        <dbReference type="EMBL" id="KAK7899299.1"/>
    </source>
</evidence>
<evidence type="ECO:0000259" key="1">
    <source>
        <dbReference type="PROSITE" id="PS51498"/>
    </source>
</evidence>
<dbReference type="EMBL" id="JBBPFD010000014">
    <property type="protein sequence ID" value="KAK7899299.1"/>
    <property type="molecule type" value="Genomic_DNA"/>
</dbReference>
<organism evidence="2 3">
    <name type="scientific">Mugilogobius chulae</name>
    <name type="common">yellowstripe goby</name>
    <dbReference type="NCBI Taxonomy" id="88201"/>
    <lineage>
        <taxon>Eukaryota</taxon>
        <taxon>Metazoa</taxon>
        <taxon>Chordata</taxon>
        <taxon>Craniata</taxon>
        <taxon>Vertebrata</taxon>
        <taxon>Euteleostomi</taxon>
        <taxon>Actinopterygii</taxon>
        <taxon>Neopterygii</taxon>
        <taxon>Teleostei</taxon>
        <taxon>Neoteleostei</taxon>
        <taxon>Acanthomorphata</taxon>
        <taxon>Gobiaria</taxon>
        <taxon>Gobiiformes</taxon>
        <taxon>Gobioidei</taxon>
        <taxon>Gobiidae</taxon>
        <taxon>Gobionellinae</taxon>
        <taxon>Mugilogobius</taxon>
    </lineage>
</organism>
<sequence length="295" mass="33055">MARYITDLAVSTCFQEEEGLKRTGFTKVKGNLNEGTGAGNSNFLWYKKGEKARAITRVQVTYKEEMETLMETFTKIEQNINTGTTGGPIYMWFSRAVGEFDIPIVDVVVTTKTQDEVSLLTTRSVWEKVGCNLNLEAGGNYVYAWMKREKSFYICDVTATKTYDHDQELFSTGYTRVDVSTNLGSLGQVDVFIWYRKTSDQGRALSALNISTTNDQYGGLQRQGYQVVDTNLNENTGGSPVYLWYKSVPGQGTVQGLILLLDWRSVELFEQAGINVIRKNLNAGNDGAMIYLCDV</sequence>